<dbReference type="AlphaFoldDB" id="A0A2U1KF39"/>
<dbReference type="InterPro" id="IPR026960">
    <property type="entry name" value="RVT-Znf"/>
</dbReference>
<sequence>MATIPTLDTTTESLSFSVSAGNSNPANGLRGICFNWAWSSPISSGIKGSELSELCELLAHLRLTDAQDVWEYTIDASRVFSVKGMRSHITNSSLSQSTNLFRCNKILPLKVNINTWRIIQKRVPTRSNLDIRGVDLDSIHCPIYDDEMESE</sequence>
<dbReference type="OrthoDB" id="689430at2759"/>
<dbReference type="EMBL" id="PKPP01020088">
    <property type="protein sequence ID" value="PWA35397.1"/>
    <property type="molecule type" value="Genomic_DNA"/>
</dbReference>
<evidence type="ECO:0000313" key="2">
    <source>
        <dbReference type="EMBL" id="PWA35397.1"/>
    </source>
</evidence>
<organism evidence="2 3">
    <name type="scientific">Artemisia annua</name>
    <name type="common">Sweet wormwood</name>
    <dbReference type="NCBI Taxonomy" id="35608"/>
    <lineage>
        <taxon>Eukaryota</taxon>
        <taxon>Viridiplantae</taxon>
        <taxon>Streptophyta</taxon>
        <taxon>Embryophyta</taxon>
        <taxon>Tracheophyta</taxon>
        <taxon>Spermatophyta</taxon>
        <taxon>Magnoliopsida</taxon>
        <taxon>eudicotyledons</taxon>
        <taxon>Gunneridae</taxon>
        <taxon>Pentapetalae</taxon>
        <taxon>asterids</taxon>
        <taxon>campanulids</taxon>
        <taxon>Asterales</taxon>
        <taxon>Asteraceae</taxon>
        <taxon>Asteroideae</taxon>
        <taxon>Anthemideae</taxon>
        <taxon>Artemisiinae</taxon>
        <taxon>Artemisia</taxon>
    </lineage>
</organism>
<protein>
    <submittedName>
        <fullName evidence="2">RNA-directed DNA polymerase, eukaryota, Reverse transcriptase zinc-binding domain protein</fullName>
    </submittedName>
</protein>
<accession>A0A2U1KF39</accession>
<keyword evidence="3" id="KW-1185">Reference proteome</keyword>
<keyword evidence="2" id="KW-0808">Transferase</keyword>
<dbReference type="GO" id="GO:0003964">
    <property type="term" value="F:RNA-directed DNA polymerase activity"/>
    <property type="evidence" value="ECO:0007669"/>
    <property type="project" value="UniProtKB-KW"/>
</dbReference>
<comment type="caution">
    <text evidence="2">The sequence shown here is derived from an EMBL/GenBank/DDBJ whole genome shotgun (WGS) entry which is preliminary data.</text>
</comment>
<dbReference type="Pfam" id="PF13966">
    <property type="entry name" value="zf-RVT"/>
    <property type="match status" value="1"/>
</dbReference>
<name>A0A2U1KF39_ARTAN</name>
<evidence type="ECO:0000259" key="1">
    <source>
        <dbReference type="Pfam" id="PF13966"/>
    </source>
</evidence>
<keyword evidence="2" id="KW-0695">RNA-directed DNA polymerase</keyword>
<proteinExistence type="predicted"/>
<reference evidence="2 3" key="1">
    <citation type="journal article" date="2018" name="Mol. Plant">
        <title>The genome of Artemisia annua provides insight into the evolution of Asteraceae family and artemisinin biosynthesis.</title>
        <authorList>
            <person name="Shen Q."/>
            <person name="Zhang L."/>
            <person name="Liao Z."/>
            <person name="Wang S."/>
            <person name="Yan T."/>
            <person name="Shi P."/>
            <person name="Liu M."/>
            <person name="Fu X."/>
            <person name="Pan Q."/>
            <person name="Wang Y."/>
            <person name="Lv Z."/>
            <person name="Lu X."/>
            <person name="Zhang F."/>
            <person name="Jiang W."/>
            <person name="Ma Y."/>
            <person name="Chen M."/>
            <person name="Hao X."/>
            <person name="Li L."/>
            <person name="Tang Y."/>
            <person name="Lv G."/>
            <person name="Zhou Y."/>
            <person name="Sun X."/>
            <person name="Brodelius P.E."/>
            <person name="Rose J.K.C."/>
            <person name="Tang K."/>
        </authorList>
    </citation>
    <scope>NUCLEOTIDE SEQUENCE [LARGE SCALE GENOMIC DNA]</scope>
    <source>
        <strain evidence="3">cv. Huhao1</strain>
        <tissue evidence="2">Leaf</tissue>
    </source>
</reference>
<evidence type="ECO:0000313" key="3">
    <source>
        <dbReference type="Proteomes" id="UP000245207"/>
    </source>
</evidence>
<feature type="domain" description="Reverse transcriptase zinc-binding" evidence="1">
    <location>
        <begin position="83"/>
        <end position="150"/>
    </location>
</feature>
<gene>
    <name evidence="2" type="ORF">CTI12_AA609480</name>
</gene>
<dbReference type="Proteomes" id="UP000245207">
    <property type="component" value="Unassembled WGS sequence"/>
</dbReference>
<keyword evidence="2" id="KW-0548">Nucleotidyltransferase</keyword>